<organism evidence="4 5">
    <name type="scientific">Micromonospora sediminimaris</name>
    <dbReference type="NCBI Taxonomy" id="547162"/>
    <lineage>
        <taxon>Bacteria</taxon>
        <taxon>Bacillati</taxon>
        <taxon>Actinomycetota</taxon>
        <taxon>Actinomycetes</taxon>
        <taxon>Micromonosporales</taxon>
        <taxon>Micromonosporaceae</taxon>
        <taxon>Micromonospora</taxon>
    </lineage>
</organism>
<evidence type="ECO:0000256" key="2">
    <source>
        <dbReference type="SAM" id="Phobius"/>
    </source>
</evidence>
<feature type="transmembrane region" description="Helical" evidence="2">
    <location>
        <begin position="65"/>
        <end position="83"/>
    </location>
</feature>
<keyword evidence="2" id="KW-0472">Membrane</keyword>
<dbReference type="AlphaFoldDB" id="A0A9W5XM42"/>
<evidence type="ECO:0000313" key="5">
    <source>
        <dbReference type="Proteomes" id="UP000607311"/>
    </source>
</evidence>
<evidence type="ECO:0000313" key="4">
    <source>
        <dbReference type="EMBL" id="GIJ35717.1"/>
    </source>
</evidence>
<feature type="transmembrane region" description="Helical" evidence="2">
    <location>
        <begin position="41"/>
        <end position="59"/>
    </location>
</feature>
<comment type="caution">
    <text evidence="4">The sequence shown here is derived from an EMBL/GenBank/DDBJ whole genome shotgun (WGS) entry which is preliminary data.</text>
</comment>
<dbReference type="InterPro" id="IPR019692">
    <property type="entry name" value="CFP-6_PH"/>
</dbReference>
<accession>A0A9W5XM42</accession>
<name>A0A9W5XM42_9ACTN</name>
<dbReference type="Pfam" id="PF10756">
    <property type="entry name" value="bPH_6"/>
    <property type="match status" value="1"/>
</dbReference>
<reference evidence="4" key="1">
    <citation type="submission" date="2021-01" db="EMBL/GenBank/DDBJ databases">
        <title>Whole genome shotgun sequence of Verrucosispora sediminis NBRC 107745.</title>
        <authorList>
            <person name="Komaki H."/>
            <person name="Tamura T."/>
        </authorList>
    </citation>
    <scope>NUCLEOTIDE SEQUENCE</scope>
    <source>
        <strain evidence="4">NBRC 107745</strain>
    </source>
</reference>
<feature type="region of interest" description="Disordered" evidence="1">
    <location>
        <begin position="1"/>
        <end position="27"/>
    </location>
</feature>
<dbReference type="EMBL" id="BOPD01000035">
    <property type="protein sequence ID" value="GIJ35717.1"/>
    <property type="molecule type" value="Genomic_DNA"/>
</dbReference>
<feature type="domain" description="Low molecular weight protein antigen 6 PH" evidence="3">
    <location>
        <begin position="82"/>
        <end position="150"/>
    </location>
</feature>
<evidence type="ECO:0000256" key="1">
    <source>
        <dbReference type="SAM" id="MobiDB-lite"/>
    </source>
</evidence>
<feature type="compositionally biased region" description="Basic residues" evidence="1">
    <location>
        <begin position="1"/>
        <end position="22"/>
    </location>
</feature>
<proteinExistence type="predicted"/>
<sequence length="155" mass="17015">MGRARFTRRSVPRATSAHRRPSRPGWDHLVMPRTDTARFRHNQAILVGAIVATIGALPLASSRPYLLPVLLVPLAVAVWAWRAGTDADSRGLRVRALAGERRFSWEQVVELAADPRGRAVAQLDDGRWFVLPAVRGADLPRLVAAAGRDVTEADQ</sequence>
<evidence type="ECO:0000259" key="3">
    <source>
        <dbReference type="Pfam" id="PF10756"/>
    </source>
</evidence>
<dbReference type="Proteomes" id="UP000607311">
    <property type="component" value="Unassembled WGS sequence"/>
</dbReference>
<gene>
    <name evidence="4" type="ORF">Vse01_48650</name>
</gene>
<keyword evidence="5" id="KW-1185">Reference proteome</keyword>
<protein>
    <recommendedName>
        <fullName evidence="3">Low molecular weight protein antigen 6 PH domain-containing protein</fullName>
    </recommendedName>
</protein>
<keyword evidence="2" id="KW-0812">Transmembrane</keyword>
<keyword evidence="2" id="KW-1133">Transmembrane helix</keyword>